<protein>
    <submittedName>
        <fullName evidence="2">Uncharacterized protein</fullName>
    </submittedName>
</protein>
<proteinExistence type="predicted"/>
<evidence type="ECO:0000256" key="1">
    <source>
        <dbReference type="SAM" id="MobiDB-lite"/>
    </source>
</evidence>
<feature type="compositionally biased region" description="Low complexity" evidence="1">
    <location>
        <begin position="58"/>
        <end position="67"/>
    </location>
</feature>
<evidence type="ECO:0000313" key="3">
    <source>
        <dbReference type="Proteomes" id="UP000324233"/>
    </source>
</evidence>
<organism evidence="2 3">
    <name type="scientific">Aquisphaera giovannonii</name>
    <dbReference type="NCBI Taxonomy" id="406548"/>
    <lineage>
        <taxon>Bacteria</taxon>
        <taxon>Pseudomonadati</taxon>
        <taxon>Planctomycetota</taxon>
        <taxon>Planctomycetia</taxon>
        <taxon>Isosphaerales</taxon>
        <taxon>Isosphaeraceae</taxon>
        <taxon>Aquisphaera</taxon>
    </lineage>
</organism>
<feature type="compositionally biased region" description="Gly residues" evidence="1">
    <location>
        <begin position="68"/>
        <end position="80"/>
    </location>
</feature>
<dbReference type="AlphaFoldDB" id="A0A5B9WG23"/>
<feature type="compositionally biased region" description="Basic and acidic residues" evidence="1">
    <location>
        <begin position="26"/>
        <end position="38"/>
    </location>
</feature>
<accession>A0A5B9WG23</accession>
<evidence type="ECO:0000313" key="2">
    <source>
        <dbReference type="EMBL" id="QEH38965.1"/>
    </source>
</evidence>
<dbReference type="KEGG" id="agv:OJF2_75770"/>
<dbReference type="Proteomes" id="UP000324233">
    <property type="component" value="Chromosome"/>
</dbReference>
<keyword evidence="3" id="KW-1185">Reference proteome</keyword>
<reference evidence="2 3" key="1">
    <citation type="submission" date="2019-08" db="EMBL/GenBank/DDBJ databases">
        <title>Deep-cultivation of Planctomycetes and their phenomic and genomic characterization uncovers novel biology.</title>
        <authorList>
            <person name="Wiegand S."/>
            <person name="Jogler M."/>
            <person name="Boedeker C."/>
            <person name="Pinto D."/>
            <person name="Vollmers J."/>
            <person name="Rivas-Marin E."/>
            <person name="Kohn T."/>
            <person name="Peeters S.H."/>
            <person name="Heuer A."/>
            <person name="Rast P."/>
            <person name="Oberbeckmann S."/>
            <person name="Bunk B."/>
            <person name="Jeske O."/>
            <person name="Meyerdierks A."/>
            <person name="Storesund J.E."/>
            <person name="Kallscheuer N."/>
            <person name="Luecker S."/>
            <person name="Lage O.M."/>
            <person name="Pohl T."/>
            <person name="Merkel B.J."/>
            <person name="Hornburger P."/>
            <person name="Mueller R.-W."/>
            <person name="Bruemmer F."/>
            <person name="Labrenz M."/>
            <person name="Spormann A.M."/>
            <person name="Op den Camp H."/>
            <person name="Overmann J."/>
            <person name="Amann R."/>
            <person name="Jetten M.S.M."/>
            <person name="Mascher T."/>
            <person name="Medema M.H."/>
            <person name="Devos D.P."/>
            <person name="Kaster A.-K."/>
            <person name="Ovreas L."/>
            <person name="Rohde M."/>
            <person name="Galperin M.Y."/>
            <person name="Jogler C."/>
        </authorList>
    </citation>
    <scope>NUCLEOTIDE SEQUENCE [LARGE SCALE GENOMIC DNA]</scope>
    <source>
        <strain evidence="2 3">OJF2</strain>
    </source>
</reference>
<name>A0A5B9WG23_9BACT</name>
<sequence length="98" mass="9918">MAEAVAPSPYPAPTVGGGDRNCASLADRDKPSEARAGRDTLSGWLRQSRRRCRGIASAREPGPAARDGGPGRGMAFGGGSRLRLTAGASRVTSGPSGP</sequence>
<dbReference type="EMBL" id="CP042997">
    <property type="protein sequence ID" value="QEH38965.1"/>
    <property type="molecule type" value="Genomic_DNA"/>
</dbReference>
<feature type="region of interest" description="Disordered" evidence="1">
    <location>
        <begin position="1"/>
        <end position="98"/>
    </location>
</feature>
<gene>
    <name evidence="2" type="ORF">OJF2_75770</name>
</gene>